<evidence type="ECO:0000256" key="1">
    <source>
        <dbReference type="ARBA" id="ARBA00022741"/>
    </source>
</evidence>
<dbReference type="InterPro" id="IPR006935">
    <property type="entry name" value="Helicase/UvrB_N"/>
</dbReference>
<evidence type="ECO:0000256" key="2">
    <source>
        <dbReference type="ARBA" id="ARBA00022801"/>
    </source>
</evidence>
<dbReference type="GO" id="GO:0003677">
    <property type="term" value="F:DNA binding"/>
    <property type="evidence" value="ECO:0007669"/>
    <property type="project" value="InterPro"/>
</dbReference>
<proteinExistence type="predicted"/>
<evidence type="ECO:0000313" key="7">
    <source>
        <dbReference type="EMBL" id="KKN92326.1"/>
    </source>
</evidence>
<evidence type="ECO:0008006" key="8">
    <source>
        <dbReference type="Google" id="ProtNLM"/>
    </source>
</evidence>
<evidence type="ECO:0000259" key="5">
    <source>
        <dbReference type="PROSITE" id="PS51192"/>
    </source>
</evidence>
<dbReference type="InterPro" id="IPR027417">
    <property type="entry name" value="P-loop_NTPase"/>
</dbReference>
<keyword evidence="3" id="KW-0347">Helicase</keyword>
<dbReference type="PANTHER" id="PTHR11274">
    <property type="entry name" value="RAD25/XP-B DNA REPAIR HELICASE"/>
    <property type="match status" value="1"/>
</dbReference>
<evidence type="ECO:0000256" key="3">
    <source>
        <dbReference type="ARBA" id="ARBA00022806"/>
    </source>
</evidence>
<name>A0A0F9X0P4_9ZZZZ</name>
<dbReference type="PROSITE" id="PS51194">
    <property type="entry name" value="HELICASE_CTER"/>
    <property type="match status" value="1"/>
</dbReference>
<feature type="domain" description="Helicase C-terminal" evidence="6">
    <location>
        <begin position="343"/>
        <end position="489"/>
    </location>
</feature>
<keyword evidence="2" id="KW-0378">Hydrolase</keyword>
<keyword evidence="4" id="KW-0067">ATP-binding</keyword>
<protein>
    <recommendedName>
        <fullName evidence="8">Helicase ATP-binding domain-containing protein</fullName>
    </recommendedName>
</protein>
<dbReference type="SMART" id="SM00490">
    <property type="entry name" value="HELICc"/>
    <property type="match status" value="1"/>
</dbReference>
<sequence>MLIEFDNTIALVKPEGDGELEMYAQVREAVKTMAPGARYMRQHKLWLQTKGAKGWDGRTSILSKPHPSNGSAFFPTGLLPYIHAELAALATMPFTFNDLRHRPQMPSYEYSVPLRDYQADAFLAAVNNKVFMGTTAGYHWPQGVLQIATGGGKTELAVALCQAIPVPTMFIVHRKHLVTQARERFKKYGIDTGQIGDGVFDPNTSGVTVATVQTLDRLFKEGDNEKIKQFLGAEQIFFDEAHLAASKIAVGNQLVSVSRQFRRAYYRFGLTATPFLKDEYSNQLLMGCTGDRLAHITNERLIKAGYLTPPRVVIIKMPDIGRPKSWPDVYDHAIVLNLNRNKRIIEELVKCPKPALVMTSRLGHASILRRMAINKGIPVPAVHNGATKNKDRTKGIADLQSGKISAIIATGIYEEGVDIPNLRTLILAGGGKSKVAALQKIGRGLRKAAGKHEVLVIDFNDQTGAILKRHSAARKKIWEEEGFDVKERD</sequence>
<dbReference type="SMART" id="SM00487">
    <property type="entry name" value="DEXDc"/>
    <property type="match status" value="1"/>
</dbReference>
<dbReference type="InterPro" id="IPR001650">
    <property type="entry name" value="Helicase_C-like"/>
</dbReference>
<dbReference type="EMBL" id="LAZR01000095">
    <property type="protein sequence ID" value="KKN92326.1"/>
    <property type="molecule type" value="Genomic_DNA"/>
</dbReference>
<organism evidence="7">
    <name type="scientific">marine sediment metagenome</name>
    <dbReference type="NCBI Taxonomy" id="412755"/>
    <lineage>
        <taxon>unclassified sequences</taxon>
        <taxon>metagenomes</taxon>
        <taxon>ecological metagenomes</taxon>
    </lineage>
</organism>
<dbReference type="Pfam" id="PF04851">
    <property type="entry name" value="ResIII"/>
    <property type="match status" value="1"/>
</dbReference>
<gene>
    <name evidence="7" type="ORF">LCGC14_0208170</name>
</gene>
<dbReference type="GO" id="GO:0016787">
    <property type="term" value="F:hydrolase activity"/>
    <property type="evidence" value="ECO:0007669"/>
    <property type="project" value="UniProtKB-KW"/>
</dbReference>
<comment type="caution">
    <text evidence="7">The sequence shown here is derived from an EMBL/GenBank/DDBJ whole genome shotgun (WGS) entry which is preliminary data.</text>
</comment>
<dbReference type="PANTHER" id="PTHR11274:SF0">
    <property type="entry name" value="GENERAL TRANSCRIPTION AND DNA REPAIR FACTOR IIH HELICASE SUBUNIT XPB"/>
    <property type="match status" value="1"/>
</dbReference>
<feature type="domain" description="Helicase ATP-binding" evidence="5">
    <location>
        <begin position="134"/>
        <end position="292"/>
    </location>
</feature>
<reference evidence="7" key="1">
    <citation type="journal article" date="2015" name="Nature">
        <title>Complex archaea that bridge the gap between prokaryotes and eukaryotes.</title>
        <authorList>
            <person name="Spang A."/>
            <person name="Saw J.H."/>
            <person name="Jorgensen S.L."/>
            <person name="Zaremba-Niedzwiedzka K."/>
            <person name="Martijn J."/>
            <person name="Lind A.E."/>
            <person name="van Eijk R."/>
            <person name="Schleper C."/>
            <person name="Guy L."/>
            <person name="Ettema T.J."/>
        </authorList>
    </citation>
    <scope>NUCLEOTIDE SEQUENCE</scope>
</reference>
<evidence type="ECO:0000256" key="4">
    <source>
        <dbReference type="ARBA" id="ARBA00022840"/>
    </source>
</evidence>
<accession>A0A0F9X0P4</accession>
<dbReference type="InterPro" id="IPR014001">
    <property type="entry name" value="Helicase_ATP-bd"/>
</dbReference>
<keyword evidence="1" id="KW-0547">Nucleotide-binding</keyword>
<dbReference type="SUPFAM" id="SSF52540">
    <property type="entry name" value="P-loop containing nucleoside triphosphate hydrolases"/>
    <property type="match status" value="1"/>
</dbReference>
<dbReference type="AlphaFoldDB" id="A0A0F9X0P4"/>
<dbReference type="Gene3D" id="3.40.50.300">
    <property type="entry name" value="P-loop containing nucleotide triphosphate hydrolases"/>
    <property type="match status" value="2"/>
</dbReference>
<dbReference type="InterPro" id="IPR050615">
    <property type="entry name" value="ATP-dep_DNA_Helicase"/>
</dbReference>
<dbReference type="Pfam" id="PF00271">
    <property type="entry name" value="Helicase_C"/>
    <property type="match status" value="1"/>
</dbReference>
<dbReference type="GO" id="GO:0005524">
    <property type="term" value="F:ATP binding"/>
    <property type="evidence" value="ECO:0007669"/>
    <property type="project" value="UniProtKB-KW"/>
</dbReference>
<evidence type="ECO:0000259" key="6">
    <source>
        <dbReference type="PROSITE" id="PS51194"/>
    </source>
</evidence>
<dbReference type="PROSITE" id="PS51192">
    <property type="entry name" value="HELICASE_ATP_BIND_1"/>
    <property type="match status" value="1"/>
</dbReference>
<dbReference type="GO" id="GO:0004386">
    <property type="term" value="F:helicase activity"/>
    <property type="evidence" value="ECO:0007669"/>
    <property type="project" value="UniProtKB-KW"/>
</dbReference>